<dbReference type="Proteomes" id="UP000094385">
    <property type="component" value="Unassembled WGS sequence"/>
</dbReference>
<name>A0A1E3Q8E5_LIPST</name>
<evidence type="ECO:0000313" key="1">
    <source>
        <dbReference type="EMBL" id="ODQ73969.1"/>
    </source>
</evidence>
<dbReference type="EMBL" id="KV454293">
    <property type="protein sequence ID" value="ODQ73969.1"/>
    <property type="molecule type" value="Genomic_DNA"/>
</dbReference>
<accession>A0A1E3Q8E5</accession>
<gene>
    <name evidence="1" type="ORF">LIPSTDRAFT_276526</name>
</gene>
<sequence length="179" mass="20072">MKLSLAYLDNCLKDVKAGFQPILAKIMQHDDRKEFFYAVQQQKTVTKYGEIWAQVMWLACMAVMCDPPSIAREIVLTHEQTEHATELLGVIDGIAAMISEEQSQQATDAIGQLSMAILRRESDIVNLIDDNSASLASQLLVPRTVNLLSIRLNGTFVAVRANHTYCSHHHVLHPLHLHT</sequence>
<dbReference type="AlphaFoldDB" id="A0A1E3Q8E5"/>
<reference evidence="1 2" key="1">
    <citation type="journal article" date="2016" name="Proc. Natl. Acad. Sci. U.S.A.">
        <title>Comparative genomics of biotechnologically important yeasts.</title>
        <authorList>
            <person name="Riley R."/>
            <person name="Haridas S."/>
            <person name="Wolfe K.H."/>
            <person name="Lopes M.R."/>
            <person name="Hittinger C.T."/>
            <person name="Goeker M."/>
            <person name="Salamov A.A."/>
            <person name="Wisecaver J.H."/>
            <person name="Long T.M."/>
            <person name="Calvey C.H."/>
            <person name="Aerts A.L."/>
            <person name="Barry K.W."/>
            <person name="Choi C."/>
            <person name="Clum A."/>
            <person name="Coughlan A.Y."/>
            <person name="Deshpande S."/>
            <person name="Douglass A.P."/>
            <person name="Hanson S.J."/>
            <person name="Klenk H.-P."/>
            <person name="LaButti K.M."/>
            <person name="Lapidus A."/>
            <person name="Lindquist E.A."/>
            <person name="Lipzen A.M."/>
            <person name="Meier-Kolthoff J.P."/>
            <person name="Ohm R.A."/>
            <person name="Otillar R.P."/>
            <person name="Pangilinan J.L."/>
            <person name="Peng Y."/>
            <person name="Rokas A."/>
            <person name="Rosa C.A."/>
            <person name="Scheuner C."/>
            <person name="Sibirny A.A."/>
            <person name="Slot J.C."/>
            <person name="Stielow J.B."/>
            <person name="Sun H."/>
            <person name="Kurtzman C.P."/>
            <person name="Blackwell M."/>
            <person name="Grigoriev I.V."/>
            <person name="Jeffries T.W."/>
        </authorList>
    </citation>
    <scope>NUCLEOTIDE SEQUENCE [LARGE SCALE GENOMIC DNA]</scope>
    <source>
        <strain evidence="1 2">NRRL Y-11557</strain>
    </source>
</reference>
<keyword evidence="2" id="KW-1185">Reference proteome</keyword>
<evidence type="ECO:0000313" key="2">
    <source>
        <dbReference type="Proteomes" id="UP000094385"/>
    </source>
</evidence>
<proteinExistence type="predicted"/>
<organism evidence="1 2">
    <name type="scientific">Lipomyces starkeyi NRRL Y-11557</name>
    <dbReference type="NCBI Taxonomy" id="675824"/>
    <lineage>
        <taxon>Eukaryota</taxon>
        <taxon>Fungi</taxon>
        <taxon>Dikarya</taxon>
        <taxon>Ascomycota</taxon>
        <taxon>Saccharomycotina</taxon>
        <taxon>Lipomycetes</taxon>
        <taxon>Lipomycetales</taxon>
        <taxon>Lipomycetaceae</taxon>
        <taxon>Lipomyces</taxon>
    </lineage>
</organism>
<protein>
    <submittedName>
        <fullName evidence="1">Uncharacterized protein</fullName>
    </submittedName>
</protein>